<feature type="region of interest" description="Disordered" evidence="5">
    <location>
        <begin position="269"/>
        <end position="289"/>
    </location>
</feature>
<dbReference type="InterPro" id="IPR011701">
    <property type="entry name" value="MFS"/>
</dbReference>
<dbReference type="GeneID" id="40318942"/>
<evidence type="ECO:0000256" key="3">
    <source>
        <dbReference type="ARBA" id="ARBA00022989"/>
    </source>
</evidence>
<sequence>MSGAAAARELSEANALEPSPLSRDGAEGLHGDRAPPPSPLQLRGDPWRYVVGLIFCIVSVSNAMQWITFSAIVEEVRAYFGMSAVQVNYLATTYVIAYVSIVFLSCKLYEVTGLKVGVAIAASANAIGSAIKLIALYLWPNMILLYVAQVFNSVTEVLTIATPPLIANRWFPEGQRMVANTVLSSALNFGCGIGVLIPTFFVTPEKRERKHLAHLFWFQFAICAGIFLMAIFFIPSRPRYMASYAAARQQHNEEKRLEAVRGIVRRRKVRSDGGQVQQRQEDKEREEEGETVVCEERDAQDVQPINVFSTIMDALRMLKGNPSFAFLMMASAAELGLIWAVATVLPQCLSPFGVSEVESGWIGFSNLVLGTVVAPFFMPLVERRRRYKTVLVCIAMILTLNMSVLVLALSFGPPPRDNRTYYVAVSFLLWGGVAGLCQNFMMPLMFEFVIELTFPMAESTSAPVLTWAACLSNLILTIVFGKVLGNAPTRGEALDVFIGATVVCFLGGLSLLLVYPYRRRREYELLMKERDETSSAVAAAA</sequence>
<dbReference type="GO" id="GO:0016020">
    <property type="term" value="C:membrane"/>
    <property type="evidence" value="ECO:0007669"/>
    <property type="project" value="UniProtKB-SubCell"/>
</dbReference>
<dbReference type="AlphaFoldDB" id="A0A3R7LJZ6"/>
<feature type="transmembrane region" description="Helical" evidence="6">
    <location>
        <begin position="390"/>
        <end position="409"/>
    </location>
</feature>
<feature type="transmembrane region" description="Helical" evidence="6">
    <location>
        <begin position="324"/>
        <end position="345"/>
    </location>
</feature>
<keyword evidence="4 6" id="KW-0472">Membrane</keyword>
<dbReference type="SUPFAM" id="SSF103473">
    <property type="entry name" value="MFS general substrate transporter"/>
    <property type="match status" value="1"/>
</dbReference>
<dbReference type="InterPro" id="IPR049680">
    <property type="entry name" value="FLVCR1-2_SLC49-like"/>
</dbReference>
<dbReference type="GO" id="GO:0022857">
    <property type="term" value="F:transmembrane transporter activity"/>
    <property type="evidence" value="ECO:0007669"/>
    <property type="project" value="InterPro"/>
</dbReference>
<dbReference type="Gene3D" id="1.20.1250.20">
    <property type="entry name" value="MFS general substrate transporter like domains"/>
    <property type="match status" value="1"/>
</dbReference>
<feature type="transmembrane region" description="Helical" evidence="6">
    <location>
        <begin position="89"/>
        <end position="109"/>
    </location>
</feature>
<feature type="transmembrane region" description="Helical" evidence="6">
    <location>
        <begin position="496"/>
        <end position="517"/>
    </location>
</feature>
<evidence type="ECO:0000256" key="5">
    <source>
        <dbReference type="SAM" id="MobiDB-lite"/>
    </source>
</evidence>
<dbReference type="Pfam" id="PF07690">
    <property type="entry name" value="MFS_1"/>
    <property type="match status" value="1"/>
</dbReference>
<reference evidence="8 9" key="1">
    <citation type="journal article" date="2018" name="BMC Genomics">
        <title>Genomic comparison of Trypanosoma conorhini and Trypanosoma rangeli to Trypanosoma cruzi strains of high and low virulence.</title>
        <authorList>
            <person name="Bradwell K.R."/>
            <person name="Koparde V.N."/>
            <person name="Matveyev A.V."/>
            <person name="Serrano M.G."/>
            <person name="Alves J.M."/>
            <person name="Parikh H."/>
            <person name="Huang B."/>
            <person name="Lee V."/>
            <person name="Espinosa-Alvarez O."/>
            <person name="Ortiz P.A."/>
            <person name="Costa-Martins A.G."/>
            <person name="Teixeira M.M."/>
            <person name="Buck G.A."/>
        </authorList>
    </citation>
    <scope>NUCLEOTIDE SEQUENCE [LARGE SCALE GENOMIC DNA]</scope>
    <source>
        <strain evidence="8 9">025E</strain>
    </source>
</reference>
<feature type="transmembrane region" description="Helical" evidence="6">
    <location>
        <begin position="116"/>
        <end position="137"/>
    </location>
</feature>
<evidence type="ECO:0000313" key="8">
    <source>
        <dbReference type="EMBL" id="RNF15957.1"/>
    </source>
</evidence>
<evidence type="ECO:0000259" key="7">
    <source>
        <dbReference type="PROSITE" id="PS50850"/>
    </source>
</evidence>
<evidence type="ECO:0000256" key="4">
    <source>
        <dbReference type="ARBA" id="ARBA00023136"/>
    </source>
</evidence>
<proteinExistence type="predicted"/>
<feature type="transmembrane region" description="Helical" evidence="6">
    <location>
        <begin position="143"/>
        <end position="166"/>
    </location>
</feature>
<keyword evidence="3 6" id="KW-1133">Transmembrane helix</keyword>
<comment type="caution">
    <text evidence="8">The sequence shown here is derived from an EMBL/GenBank/DDBJ whole genome shotgun (WGS) entry which is preliminary data.</text>
</comment>
<evidence type="ECO:0000256" key="6">
    <source>
        <dbReference type="SAM" id="Phobius"/>
    </source>
</evidence>
<keyword evidence="2 6" id="KW-0812">Transmembrane</keyword>
<name>A0A3R7LJZ6_9TRYP</name>
<keyword evidence="9" id="KW-1185">Reference proteome</keyword>
<feature type="domain" description="Major facilitator superfamily (MFS) profile" evidence="7">
    <location>
        <begin position="51"/>
        <end position="519"/>
    </location>
</feature>
<dbReference type="PANTHER" id="PTHR10924:SF6">
    <property type="entry name" value="SOLUTE CARRIER FAMILY 49 MEMBER A3"/>
    <property type="match status" value="1"/>
</dbReference>
<comment type="subcellular location">
    <subcellularLocation>
        <location evidence="1">Membrane</location>
        <topology evidence="1">Multi-pass membrane protein</topology>
    </subcellularLocation>
</comment>
<feature type="transmembrane region" description="Helical" evidence="6">
    <location>
        <begin position="214"/>
        <end position="234"/>
    </location>
</feature>
<dbReference type="RefSeq" id="XP_029227657.1">
    <property type="nucleotide sequence ID" value="XM_029372232.1"/>
</dbReference>
<feature type="transmembrane region" description="Helical" evidence="6">
    <location>
        <begin position="421"/>
        <end position="441"/>
    </location>
</feature>
<dbReference type="InterPro" id="IPR020846">
    <property type="entry name" value="MFS_dom"/>
</dbReference>
<feature type="transmembrane region" description="Helical" evidence="6">
    <location>
        <begin position="360"/>
        <end position="378"/>
    </location>
</feature>
<dbReference type="EMBL" id="MKKU01000308">
    <property type="protein sequence ID" value="RNF15957.1"/>
    <property type="molecule type" value="Genomic_DNA"/>
</dbReference>
<evidence type="ECO:0000313" key="9">
    <source>
        <dbReference type="Proteomes" id="UP000284403"/>
    </source>
</evidence>
<dbReference type="Proteomes" id="UP000284403">
    <property type="component" value="Unassembled WGS sequence"/>
</dbReference>
<dbReference type="OrthoDB" id="422206at2759"/>
<feature type="transmembrane region" description="Helical" evidence="6">
    <location>
        <begin position="178"/>
        <end position="202"/>
    </location>
</feature>
<feature type="transmembrane region" description="Helical" evidence="6">
    <location>
        <begin position="462"/>
        <end position="484"/>
    </location>
</feature>
<gene>
    <name evidence="8" type="ORF">Tco025E_05331</name>
</gene>
<accession>A0A3R7LJZ6</accession>
<evidence type="ECO:0000256" key="2">
    <source>
        <dbReference type="ARBA" id="ARBA00022692"/>
    </source>
</evidence>
<dbReference type="InterPro" id="IPR036259">
    <property type="entry name" value="MFS_trans_sf"/>
</dbReference>
<feature type="compositionally biased region" description="Basic and acidic residues" evidence="5">
    <location>
        <begin position="24"/>
        <end position="33"/>
    </location>
</feature>
<feature type="transmembrane region" description="Helical" evidence="6">
    <location>
        <begin position="49"/>
        <end position="69"/>
    </location>
</feature>
<dbReference type="PROSITE" id="PS50850">
    <property type="entry name" value="MFS"/>
    <property type="match status" value="1"/>
</dbReference>
<evidence type="ECO:0000256" key="1">
    <source>
        <dbReference type="ARBA" id="ARBA00004141"/>
    </source>
</evidence>
<dbReference type="PANTHER" id="PTHR10924">
    <property type="entry name" value="MAJOR FACILITATOR SUPERFAMILY PROTEIN-RELATED"/>
    <property type="match status" value="1"/>
</dbReference>
<feature type="compositionally biased region" description="Low complexity" evidence="5">
    <location>
        <begin position="1"/>
        <end position="17"/>
    </location>
</feature>
<protein>
    <submittedName>
        <fullName evidence="8">Putative MFS transporter</fullName>
    </submittedName>
</protein>
<feature type="region of interest" description="Disordered" evidence="5">
    <location>
        <begin position="1"/>
        <end position="40"/>
    </location>
</feature>
<organism evidence="8 9">
    <name type="scientific">Trypanosoma conorhini</name>
    <dbReference type="NCBI Taxonomy" id="83891"/>
    <lineage>
        <taxon>Eukaryota</taxon>
        <taxon>Discoba</taxon>
        <taxon>Euglenozoa</taxon>
        <taxon>Kinetoplastea</taxon>
        <taxon>Metakinetoplastina</taxon>
        <taxon>Trypanosomatida</taxon>
        <taxon>Trypanosomatidae</taxon>
        <taxon>Trypanosoma</taxon>
    </lineage>
</organism>